<reference evidence="1 2" key="1">
    <citation type="submission" date="2019-09" db="EMBL/GenBank/DDBJ databases">
        <title>Non-baumannii Acinetobacter spp. carrying blaNDM-1 isolated in China.</title>
        <authorList>
            <person name="Cui C."/>
            <person name="Chen C."/>
            <person name="Sun J."/>
            <person name="Liu Y."/>
        </authorList>
    </citation>
    <scope>NUCLEOTIDE SEQUENCE [LARGE SCALE GENOMIC DNA]</scope>
    <source>
        <strain evidence="1 2">B18</strain>
    </source>
</reference>
<protein>
    <submittedName>
        <fullName evidence="1">Uncharacterized protein</fullName>
    </submittedName>
</protein>
<sequence>MKYLTESLKKVEQDLAYFVSPENKDGFIKEFASWVYGEWSKNDFYETDIVDLGYDCSSYPEKTNQSLSDKCPTYADFINANTGFSECTHVSGQGMRCQEYEEKILEIFGDACAKKLDDLVELYQLEVPEKYKKFAENISELIFLEVVDHHEDLELYEVCDDILLKYNQLGVASSPYTCPICGWDEDNDLAIYCDESIFKDYTLEDFKKLAEID</sequence>
<dbReference type="EMBL" id="CP044455">
    <property type="protein sequence ID" value="QIC68930.1"/>
    <property type="molecule type" value="Genomic_DNA"/>
</dbReference>
<organism evidence="1 2">
    <name type="scientific">Acinetobacter indicus</name>
    <dbReference type="NCBI Taxonomy" id="756892"/>
    <lineage>
        <taxon>Bacteria</taxon>
        <taxon>Pseudomonadati</taxon>
        <taxon>Pseudomonadota</taxon>
        <taxon>Gammaproteobacteria</taxon>
        <taxon>Moraxellales</taxon>
        <taxon>Moraxellaceae</taxon>
        <taxon>Acinetobacter</taxon>
    </lineage>
</organism>
<evidence type="ECO:0000313" key="2">
    <source>
        <dbReference type="Proteomes" id="UP000503440"/>
    </source>
</evidence>
<evidence type="ECO:0000313" key="1">
    <source>
        <dbReference type="EMBL" id="QIC68930.1"/>
    </source>
</evidence>
<name>A0A6C0XYT2_9GAMM</name>
<dbReference type="Proteomes" id="UP000503440">
    <property type="component" value="Chromosome"/>
</dbReference>
<dbReference type="AlphaFoldDB" id="A0A6C0XYT2"/>
<proteinExistence type="predicted"/>
<accession>A0A6C0XYT2</accession>
<dbReference type="RefSeq" id="WP_163145338.1">
    <property type="nucleotide sequence ID" value="NZ_CP044455.1"/>
</dbReference>
<gene>
    <name evidence="1" type="ORF">FSC09_00030</name>
</gene>